<reference evidence="1" key="2">
    <citation type="submission" date="2013-06" db="EMBL/GenBank/DDBJ databases">
        <authorList>
            <person name="Chen H.J."/>
            <person name="Teng L.J."/>
        </authorList>
    </citation>
    <scope>NUCLEOTIDE SEQUENCE</scope>
    <source>
        <strain evidence="1">NTUH-3692</strain>
    </source>
</reference>
<dbReference type="AlphaFoldDB" id="V5XW77"/>
<proteinExistence type="predicted"/>
<sequence>MSKNIERYTIWEIENESMNLDIILELLKKDYKQEIKYLQKHELSDIEKTLNNKWINPDAKDEILIKEYDAKLNFKNDDLKNIKYIYAKGLFETHLSEEKAIVKGHVLPRESRVFNHSCEACFLEVNAKIFVVLKVNSTDESKVRNKLMKYKEGNKDLWGKVKYNKVPGFEISSKFFYWLLYKKDKVEEIQLDNEKIRVLDISQVLQEDKYEIYTTHSMGEDILGSTSALSAFGESQKINQTGVIFVNEEIQIAGLIDRNSVFYIDNDKSSINTNEDSFVSLAIYIYTYLIPQLFKAWKKEKEDSTWNDELLREITKKWAINAIINLSKINEITVEEIEEAINSEEE</sequence>
<protein>
    <submittedName>
        <fullName evidence="1">Uncharacterized protein</fullName>
    </submittedName>
</protein>
<reference evidence="1" key="1">
    <citation type="journal article" date="2013" name="Antimicrob. Agents Chemother.">
        <title>New Structure of Phage-related Islands Carrying fusB and a Virulence Gene in Fusidic Acid-Resistant Staphylococcus epidermidis.</title>
        <authorList>
            <person name="Chen H.-J."/>
            <person name="Chang Y.-C."/>
            <person name="Tsai J.-C."/>
            <person name="Hung W.-C."/>
            <person name="Lin Y.-T."/>
            <person name="You S.-J."/>
            <person name="Tseng S.-P."/>
            <person name="Tenga L.-J."/>
        </authorList>
    </citation>
    <scope>NUCLEOTIDE SEQUENCE</scope>
    <source>
        <strain evidence="1">NTUH-3692</strain>
    </source>
</reference>
<accession>V5XW77</accession>
<organism evidence="1">
    <name type="scientific">Staphylococcus epidermidis</name>
    <dbReference type="NCBI Taxonomy" id="1282"/>
    <lineage>
        <taxon>Bacteria</taxon>
        <taxon>Bacillati</taxon>
        <taxon>Bacillota</taxon>
        <taxon>Bacilli</taxon>
        <taxon>Bacillales</taxon>
        <taxon>Staphylococcaceae</taxon>
        <taxon>Staphylococcus</taxon>
    </lineage>
</organism>
<dbReference type="EMBL" id="AB828059">
    <property type="protein sequence ID" value="BAO09116.1"/>
    <property type="molecule type" value="Genomic_DNA"/>
</dbReference>
<dbReference type="RefSeq" id="WP_088922757.1">
    <property type="nucleotide sequence ID" value="NZ_CP022247.1"/>
</dbReference>
<evidence type="ECO:0000313" key="1">
    <source>
        <dbReference type="EMBL" id="BAO09116.1"/>
    </source>
</evidence>
<name>V5XW77_STAEP</name>